<feature type="compositionally biased region" description="Polar residues" evidence="1">
    <location>
        <begin position="38"/>
        <end position="48"/>
    </location>
</feature>
<dbReference type="EMBL" id="CANHGI010000006">
    <property type="protein sequence ID" value="CAI5455574.1"/>
    <property type="molecule type" value="Genomic_DNA"/>
</dbReference>
<name>A0A9P1N8Z4_9PELO</name>
<keyword evidence="4" id="KW-1185">Reference proteome</keyword>
<proteinExistence type="predicted"/>
<feature type="region of interest" description="Disordered" evidence="1">
    <location>
        <begin position="30"/>
        <end position="77"/>
    </location>
</feature>
<feature type="chain" id="PRO_5040393049" evidence="2">
    <location>
        <begin position="21"/>
        <end position="207"/>
    </location>
</feature>
<keyword evidence="2" id="KW-0732">Signal</keyword>
<evidence type="ECO:0000256" key="2">
    <source>
        <dbReference type="SAM" id="SignalP"/>
    </source>
</evidence>
<protein>
    <submittedName>
        <fullName evidence="3">Uncharacterized protein</fullName>
    </submittedName>
</protein>
<accession>A0A9P1N8Z4</accession>
<feature type="compositionally biased region" description="Low complexity" evidence="1">
    <location>
        <begin position="49"/>
        <end position="59"/>
    </location>
</feature>
<sequence length="207" mass="23192">MNSIRFGVYCFLIYISFTFARTLPGTTETEPLFPTKNPDPNGSNTEVSPTGGTVPTGTGNAPTSQSTNGNGASSTNGRSLCEERDNYGLCKKTKTCEVFDDLDYLDFTPLLGRFRKFVVDETQESWLYGEDVVFMHIHEANQEYCIARYERPGAPLGSYAKIQCASLGISDTRNKQIFQTTKNCYTGDFIWQNFFDKYGQPTKIIPK</sequence>
<comment type="caution">
    <text evidence="3">The sequence shown here is derived from an EMBL/GenBank/DDBJ whole genome shotgun (WGS) entry which is preliminary data.</text>
</comment>
<dbReference type="AlphaFoldDB" id="A0A9P1N8Z4"/>
<evidence type="ECO:0000313" key="3">
    <source>
        <dbReference type="EMBL" id="CAI5455574.1"/>
    </source>
</evidence>
<evidence type="ECO:0000256" key="1">
    <source>
        <dbReference type="SAM" id="MobiDB-lite"/>
    </source>
</evidence>
<feature type="signal peptide" evidence="2">
    <location>
        <begin position="1"/>
        <end position="20"/>
    </location>
</feature>
<gene>
    <name evidence="3" type="ORF">CAMP_LOCUS18211</name>
</gene>
<organism evidence="3 4">
    <name type="scientific">Caenorhabditis angaria</name>
    <dbReference type="NCBI Taxonomy" id="860376"/>
    <lineage>
        <taxon>Eukaryota</taxon>
        <taxon>Metazoa</taxon>
        <taxon>Ecdysozoa</taxon>
        <taxon>Nematoda</taxon>
        <taxon>Chromadorea</taxon>
        <taxon>Rhabditida</taxon>
        <taxon>Rhabditina</taxon>
        <taxon>Rhabditomorpha</taxon>
        <taxon>Rhabditoidea</taxon>
        <taxon>Rhabditidae</taxon>
        <taxon>Peloderinae</taxon>
        <taxon>Caenorhabditis</taxon>
    </lineage>
</organism>
<feature type="compositionally biased region" description="Polar residues" evidence="1">
    <location>
        <begin position="60"/>
        <end position="77"/>
    </location>
</feature>
<evidence type="ECO:0000313" key="4">
    <source>
        <dbReference type="Proteomes" id="UP001152747"/>
    </source>
</evidence>
<reference evidence="3" key="1">
    <citation type="submission" date="2022-11" db="EMBL/GenBank/DDBJ databases">
        <authorList>
            <person name="Kikuchi T."/>
        </authorList>
    </citation>
    <scope>NUCLEOTIDE SEQUENCE</scope>
    <source>
        <strain evidence="3">PS1010</strain>
    </source>
</reference>
<dbReference type="Proteomes" id="UP001152747">
    <property type="component" value="Unassembled WGS sequence"/>
</dbReference>